<dbReference type="InterPro" id="IPR010610">
    <property type="entry name" value="EryCIII-like_C"/>
</dbReference>
<dbReference type="GeneID" id="87835221"/>
<dbReference type="Gene3D" id="3.40.50.2000">
    <property type="entry name" value="Glycogen Phosphorylase B"/>
    <property type="match status" value="2"/>
</dbReference>
<dbReference type="Proteomes" id="UP001278766">
    <property type="component" value="Unassembled WGS sequence"/>
</dbReference>
<sequence>MKKVLLAVNSEYGQANVFLAVGHALQALDPETQIHFVSFGEISKDVSSASEYSVQSTPSAQPWDFHLLDGPSFMKSVDAHEATNRLIEALEKRPNFSSSLEVISKVMSLMSPWDGPEFVQVYKSFVRIVDEIQPDLVVVDSLLGPATTACKHLGLKYIIFSPNTLKDFSAAVQPRGAMFWKFPVMGSAFSFPVPWKSIPANVFYCFALIYYSLRDNKSGAVAAHVKQELGAELVTFQTLMASPPPGLKILVSNRAEVEYPLKVPKHLTPCGPVIRPVPAVADVDAELDAWLQRGPTVFISLGTHRNMEEDEALGMAAVITDLLEAAEEHKGDVAGVPGKVQVLWKLKRTRLDAAATYGTGPGTKVYAALQAEIESDRVRIVDWVKPQPSAVLQVKTVICSINHGGANSFHDALTSGVPQVVLPGWLDCYDFASRAEFLGVGLWGNKKAMPLTSPRELAPIVINAVLGPKAAPMRTKVQELAALCGETPGVEVAASAILAEMNGKKE</sequence>
<dbReference type="RefSeq" id="XP_062658701.1">
    <property type="nucleotide sequence ID" value="XM_062798273.1"/>
</dbReference>
<accession>A0AAE0LRV9</accession>
<dbReference type="PANTHER" id="PTHR48050">
    <property type="entry name" value="STEROL 3-BETA-GLUCOSYLTRANSFERASE"/>
    <property type="match status" value="1"/>
</dbReference>
<dbReference type="Pfam" id="PF06722">
    <property type="entry name" value="EryCIII-like_C"/>
    <property type="match status" value="1"/>
</dbReference>
<dbReference type="SUPFAM" id="SSF53756">
    <property type="entry name" value="UDP-Glycosyltransferase/glycogen phosphorylase"/>
    <property type="match status" value="1"/>
</dbReference>
<reference evidence="2" key="1">
    <citation type="journal article" date="2023" name="Mol. Phylogenet. Evol.">
        <title>Genome-scale phylogeny and comparative genomics of the fungal order Sordariales.</title>
        <authorList>
            <person name="Hensen N."/>
            <person name="Bonometti L."/>
            <person name="Westerberg I."/>
            <person name="Brannstrom I.O."/>
            <person name="Guillou S."/>
            <person name="Cros-Aarteil S."/>
            <person name="Calhoun S."/>
            <person name="Haridas S."/>
            <person name="Kuo A."/>
            <person name="Mondo S."/>
            <person name="Pangilinan J."/>
            <person name="Riley R."/>
            <person name="LaButti K."/>
            <person name="Andreopoulos B."/>
            <person name="Lipzen A."/>
            <person name="Chen C."/>
            <person name="Yan M."/>
            <person name="Daum C."/>
            <person name="Ng V."/>
            <person name="Clum A."/>
            <person name="Steindorff A."/>
            <person name="Ohm R.A."/>
            <person name="Martin F."/>
            <person name="Silar P."/>
            <person name="Natvig D.O."/>
            <person name="Lalanne C."/>
            <person name="Gautier V."/>
            <person name="Ament-Velasquez S.L."/>
            <person name="Kruys A."/>
            <person name="Hutchinson M.I."/>
            <person name="Powell A.J."/>
            <person name="Barry K."/>
            <person name="Miller A.N."/>
            <person name="Grigoriev I.V."/>
            <person name="Debuchy R."/>
            <person name="Gladieux P."/>
            <person name="Hiltunen Thoren M."/>
            <person name="Johannesson H."/>
        </authorList>
    </citation>
    <scope>NUCLEOTIDE SEQUENCE</scope>
    <source>
        <strain evidence="2">CBS 168.71</strain>
    </source>
</reference>
<dbReference type="EMBL" id="JAUEPN010000004">
    <property type="protein sequence ID" value="KAK3295187.1"/>
    <property type="molecule type" value="Genomic_DNA"/>
</dbReference>
<dbReference type="InterPro" id="IPR050426">
    <property type="entry name" value="Glycosyltransferase_28"/>
</dbReference>
<gene>
    <name evidence="2" type="ORF">B0H64DRAFT_141427</name>
</gene>
<keyword evidence="3" id="KW-1185">Reference proteome</keyword>
<evidence type="ECO:0000259" key="1">
    <source>
        <dbReference type="Pfam" id="PF06722"/>
    </source>
</evidence>
<dbReference type="GO" id="GO:0016757">
    <property type="term" value="F:glycosyltransferase activity"/>
    <property type="evidence" value="ECO:0007669"/>
    <property type="project" value="UniProtKB-ARBA"/>
</dbReference>
<dbReference type="PANTHER" id="PTHR48050:SF13">
    <property type="entry name" value="STEROL 3-BETA-GLUCOSYLTRANSFERASE UGT80A2"/>
    <property type="match status" value="1"/>
</dbReference>
<reference evidence="2" key="2">
    <citation type="submission" date="2023-06" db="EMBL/GenBank/DDBJ databases">
        <authorList>
            <consortium name="Lawrence Berkeley National Laboratory"/>
            <person name="Haridas S."/>
            <person name="Hensen N."/>
            <person name="Bonometti L."/>
            <person name="Westerberg I."/>
            <person name="Brannstrom I.O."/>
            <person name="Guillou S."/>
            <person name="Cros-Aarteil S."/>
            <person name="Calhoun S."/>
            <person name="Kuo A."/>
            <person name="Mondo S."/>
            <person name="Pangilinan J."/>
            <person name="Riley R."/>
            <person name="Labutti K."/>
            <person name="Andreopoulos B."/>
            <person name="Lipzen A."/>
            <person name="Chen C."/>
            <person name="Yanf M."/>
            <person name="Daum C."/>
            <person name="Ng V."/>
            <person name="Clum A."/>
            <person name="Steindorff A."/>
            <person name="Ohm R."/>
            <person name="Martin F."/>
            <person name="Silar P."/>
            <person name="Natvig D."/>
            <person name="Lalanne C."/>
            <person name="Gautier V."/>
            <person name="Ament-Velasquez S.L."/>
            <person name="Kruys A."/>
            <person name="Hutchinson M.I."/>
            <person name="Powell A.J."/>
            <person name="Barry K."/>
            <person name="Miller A.N."/>
            <person name="Grigoriev I.V."/>
            <person name="Debuchy R."/>
            <person name="Gladieux P."/>
            <person name="Thoren M.H."/>
            <person name="Johannesson H."/>
        </authorList>
    </citation>
    <scope>NUCLEOTIDE SEQUENCE</scope>
    <source>
        <strain evidence="2">CBS 168.71</strain>
    </source>
</reference>
<evidence type="ECO:0000313" key="2">
    <source>
        <dbReference type="EMBL" id="KAK3295187.1"/>
    </source>
</evidence>
<organism evidence="2 3">
    <name type="scientific">Chaetomium fimeti</name>
    <dbReference type="NCBI Taxonomy" id="1854472"/>
    <lineage>
        <taxon>Eukaryota</taxon>
        <taxon>Fungi</taxon>
        <taxon>Dikarya</taxon>
        <taxon>Ascomycota</taxon>
        <taxon>Pezizomycotina</taxon>
        <taxon>Sordariomycetes</taxon>
        <taxon>Sordariomycetidae</taxon>
        <taxon>Sordariales</taxon>
        <taxon>Chaetomiaceae</taxon>
        <taxon>Chaetomium</taxon>
    </lineage>
</organism>
<feature type="domain" description="Erythromycin biosynthesis protein CIII-like C-terminal" evidence="1">
    <location>
        <begin position="376"/>
        <end position="448"/>
    </location>
</feature>
<proteinExistence type="predicted"/>
<evidence type="ECO:0000313" key="3">
    <source>
        <dbReference type="Proteomes" id="UP001278766"/>
    </source>
</evidence>
<protein>
    <recommendedName>
        <fullName evidence="1">Erythromycin biosynthesis protein CIII-like C-terminal domain-containing protein</fullName>
    </recommendedName>
</protein>
<dbReference type="AlphaFoldDB" id="A0AAE0LRV9"/>
<comment type="caution">
    <text evidence="2">The sequence shown here is derived from an EMBL/GenBank/DDBJ whole genome shotgun (WGS) entry which is preliminary data.</text>
</comment>
<name>A0AAE0LRV9_9PEZI</name>